<name>A0AAU8AX28_9CAUD</name>
<protein>
    <recommendedName>
        <fullName evidence="3">DUF2577 domain-containing protein</fullName>
    </recommendedName>
</protein>
<reference evidence="2" key="1">
    <citation type="submission" date="2024-03" db="EMBL/GenBank/DDBJ databases">
        <title>Diverse circular DNA viruses in blood, oral, and fecal samples of captive lemurs.</title>
        <authorList>
            <person name="Paietta E.N."/>
            <person name="Kraberger S."/>
            <person name="Lund M.C."/>
            <person name="Custer J.M."/>
            <person name="Vargas K.M."/>
            <person name="Ehmke E.E."/>
            <person name="Yoder A.D."/>
            <person name="Varsani A."/>
        </authorList>
    </citation>
    <scope>NUCLEOTIDE SEQUENCE</scope>
    <source>
        <strain evidence="2">Duke_22FF_208</strain>
    </source>
</reference>
<dbReference type="EMBL" id="PP511443">
    <property type="protein sequence ID" value="XCD04302.1"/>
    <property type="molecule type" value="Genomic_DNA"/>
</dbReference>
<dbReference type="InterPro" id="IPR022555">
    <property type="entry name" value="DUF2577"/>
</dbReference>
<organism evidence="2">
    <name type="scientific">Dulem virus 37</name>
    <dbReference type="NCBI Taxonomy" id="3145755"/>
    <lineage>
        <taxon>Viruses</taxon>
        <taxon>Duplodnaviria</taxon>
        <taxon>Heunggongvirae</taxon>
        <taxon>Uroviricota</taxon>
        <taxon>Caudoviricetes</taxon>
    </lineage>
</organism>
<dbReference type="Pfam" id="PF10844">
    <property type="entry name" value="DUF2577"/>
    <property type="match status" value="1"/>
</dbReference>
<evidence type="ECO:0000256" key="1">
    <source>
        <dbReference type="SAM" id="MobiDB-lite"/>
    </source>
</evidence>
<feature type="region of interest" description="Disordered" evidence="1">
    <location>
        <begin position="74"/>
        <end position="110"/>
    </location>
</feature>
<evidence type="ECO:0000313" key="2">
    <source>
        <dbReference type="EMBL" id="XCD04302.1"/>
    </source>
</evidence>
<accession>A0AAU8AX28</accession>
<evidence type="ECO:0008006" key="3">
    <source>
        <dbReference type="Google" id="ProtNLM"/>
    </source>
</evidence>
<sequence length="158" mass="16941">MAEVSEKTSIKQLIQGMTGDGVEVIQGTVKSVNPLKIQIVNDNKLTISSAITYIPRHLTDYTTTVDIVQGTGSLNSGTAKDGSHTHAYSGETDSGGDPAHTHSYNGTTQGSAHSHALSSFNIYKATMTVYNALKVGETVHILSFNHGKQYYVLDRIEG</sequence>
<proteinExistence type="predicted"/>